<dbReference type="SUPFAM" id="SSF50952">
    <property type="entry name" value="Soluble quinoprotein glucose dehydrogenase"/>
    <property type="match status" value="1"/>
</dbReference>
<evidence type="ECO:0000313" key="3">
    <source>
        <dbReference type="EMBL" id="MDK9556601.1"/>
    </source>
</evidence>
<evidence type="ECO:0000259" key="2">
    <source>
        <dbReference type="Pfam" id="PF07995"/>
    </source>
</evidence>
<evidence type="ECO:0000313" key="4">
    <source>
        <dbReference type="Proteomes" id="UP001223547"/>
    </source>
</evidence>
<dbReference type="Gene3D" id="2.120.10.30">
    <property type="entry name" value="TolB, C-terminal domain"/>
    <property type="match status" value="1"/>
</dbReference>
<feature type="chain" id="PRO_5045604982" evidence="1">
    <location>
        <begin position="24"/>
        <end position="418"/>
    </location>
</feature>
<dbReference type="EMBL" id="JASSQD010000001">
    <property type="protein sequence ID" value="MDK9556601.1"/>
    <property type="molecule type" value="Genomic_DNA"/>
</dbReference>
<keyword evidence="1" id="KW-0732">Signal</keyword>
<dbReference type="RefSeq" id="WP_285367189.1">
    <property type="nucleotide sequence ID" value="NZ_JASSQD010000001.1"/>
</dbReference>
<keyword evidence="4" id="KW-1185">Reference proteome</keyword>
<accession>A0ABT7H8B9</accession>
<organism evidence="3 4">
    <name type="scientific">Marinobacter albus</name>
    <dbReference type="NCBI Taxonomy" id="3030833"/>
    <lineage>
        <taxon>Bacteria</taxon>
        <taxon>Pseudomonadati</taxon>
        <taxon>Pseudomonadota</taxon>
        <taxon>Gammaproteobacteria</taxon>
        <taxon>Pseudomonadales</taxon>
        <taxon>Marinobacteraceae</taxon>
        <taxon>Marinobacter</taxon>
    </lineage>
</organism>
<feature type="domain" description="Glucose/Sorbosone dehydrogenase" evidence="2">
    <location>
        <begin position="175"/>
        <end position="338"/>
    </location>
</feature>
<sequence length="418" mass="45435">MNKIASAFCMAASIAALHPLALAQPNDTLKALAKSQTGFKIIEQQGEQARAIQGILKNISLPDGFAITLYALAPRARHMAVGPRGMVTFVGTLKSEVWAIIDHDRNGIADEVRNFAPFIEKSMPNGPCFAPDGVLYIAEQNRVLAYPRAEIQIQDANPETLEVIPAGALIPEKFVSSNHTARVCDVGPDNRLYISLGQPYNVTQREYLNTFGEIGIGGIIRISRDGTDREVYALGIRNSVGQDFHPTTGDLWFTDNQVDGMGDDIPPGEINQQTAMGQHFGFPWFGGGHVRTNEYKDEEVPGGVVFPVSETVAHAADLGMLFYQGDMFPDHYRGGIFSAQHGSWNRSVPIGARIMFTPVDAQGRIAGDTEPFAEGWLDENGKYLGRPVDVAQLKDGSLLVSDDLTGAVYRITYAVPGS</sequence>
<reference evidence="3 4" key="1">
    <citation type="submission" date="2023-05" db="EMBL/GenBank/DDBJ databases">
        <title>Marinobacter albus sp. nov., a marine bacterium isolated from sand in a coastal intertidal zone of huludao.</title>
        <authorList>
            <person name="Deng T."/>
        </authorList>
    </citation>
    <scope>NUCLEOTIDE SEQUENCE [LARGE SCALE GENOMIC DNA]</scope>
    <source>
        <strain evidence="3 4">M216</strain>
    </source>
</reference>
<comment type="caution">
    <text evidence="3">The sequence shown here is derived from an EMBL/GenBank/DDBJ whole genome shotgun (WGS) entry which is preliminary data.</text>
</comment>
<dbReference type="InterPro" id="IPR011041">
    <property type="entry name" value="Quinoprot_gluc/sorb_DH_b-prop"/>
</dbReference>
<feature type="signal peptide" evidence="1">
    <location>
        <begin position="1"/>
        <end position="23"/>
    </location>
</feature>
<gene>
    <name evidence="3" type="ORF">QQF73_03110</name>
</gene>
<name>A0ABT7H8B9_9GAMM</name>
<dbReference type="PANTHER" id="PTHR19328">
    <property type="entry name" value="HEDGEHOG-INTERACTING PROTEIN"/>
    <property type="match status" value="1"/>
</dbReference>
<dbReference type="InterPro" id="IPR012938">
    <property type="entry name" value="Glc/Sorbosone_DH"/>
</dbReference>
<dbReference type="Pfam" id="PF07995">
    <property type="entry name" value="GSDH"/>
    <property type="match status" value="1"/>
</dbReference>
<protein>
    <submittedName>
        <fullName evidence="3">PQQ-dependent sugar dehydrogenase</fullName>
    </submittedName>
</protein>
<proteinExistence type="predicted"/>
<evidence type="ECO:0000256" key="1">
    <source>
        <dbReference type="SAM" id="SignalP"/>
    </source>
</evidence>
<dbReference type="InterPro" id="IPR011042">
    <property type="entry name" value="6-blade_b-propeller_TolB-like"/>
</dbReference>
<dbReference type="Proteomes" id="UP001223547">
    <property type="component" value="Unassembled WGS sequence"/>
</dbReference>
<dbReference type="PANTHER" id="PTHR19328:SF40">
    <property type="entry name" value="BLL0591 PROTEIN"/>
    <property type="match status" value="1"/>
</dbReference>